<accession>A0A1M5BY04</accession>
<evidence type="ECO:0000313" key="4">
    <source>
        <dbReference type="Proteomes" id="UP000184148"/>
    </source>
</evidence>
<dbReference type="OrthoDB" id="9761531at2"/>
<feature type="transmembrane region" description="Helical" evidence="1">
    <location>
        <begin position="52"/>
        <end position="77"/>
    </location>
</feature>
<dbReference type="AlphaFoldDB" id="A0A1M5BY04"/>
<keyword evidence="1" id="KW-0472">Membrane</keyword>
<evidence type="ECO:0000256" key="1">
    <source>
        <dbReference type="SAM" id="Phobius"/>
    </source>
</evidence>
<dbReference type="EMBL" id="FQUY01000026">
    <property type="protein sequence ID" value="SHF47092.1"/>
    <property type="molecule type" value="Genomic_DNA"/>
</dbReference>
<sequence>MQRPLVFLVLALILGIVGATFSKIDVAAAMTAAVFTLIIAGIGFIRAWRMNAWVLFCLCFTLGMVLTSIKMAAVASLPVTWQGKSVRVTGQVIDRPDVRPEAVFYKLAVSNDQAGPVKGVLRVKVRGQEKVFQYGDRLELAGFISIPEPPGNPGAFDYRAWLNRQGIAAILTVHDAGEIKLLDRGGNPLLRMAYGIRDALEKIFDQTMSKTNASILKGILFGTRGEIPREVQLAFNETGLVHVTQVVE</sequence>
<dbReference type="InterPro" id="IPR052159">
    <property type="entry name" value="Competence_DNA_uptake"/>
</dbReference>
<dbReference type="PANTHER" id="PTHR30619:SF1">
    <property type="entry name" value="RECOMBINATION PROTEIN 2"/>
    <property type="match status" value="1"/>
</dbReference>
<evidence type="ECO:0000313" key="3">
    <source>
        <dbReference type="EMBL" id="SHF47092.1"/>
    </source>
</evidence>
<proteinExistence type="predicted"/>
<dbReference type="InterPro" id="IPR025405">
    <property type="entry name" value="DUF4131"/>
</dbReference>
<protein>
    <recommendedName>
        <fullName evidence="2">DUF4131 domain-containing protein</fullName>
    </recommendedName>
</protein>
<keyword evidence="1" id="KW-1133">Transmembrane helix</keyword>
<dbReference type="STRING" id="1121429.SAMN02745133_02725"/>
<feature type="transmembrane region" description="Helical" evidence="1">
    <location>
        <begin position="28"/>
        <end position="45"/>
    </location>
</feature>
<name>A0A1M5BY04_9FIRM</name>
<dbReference type="RefSeq" id="WP_073239928.1">
    <property type="nucleotide sequence ID" value="NZ_FQUY01000026.1"/>
</dbReference>
<evidence type="ECO:0000259" key="2">
    <source>
        <dbReference type="Pfam" id="PF13567"/>
    </source>
</evidence>
<dbReference type="PANTHER" id="PTHR30619">
    <property type="entry name" value="DNA INTERNALIZATION/COMPETENCE PROTEIN COMEC/REC2"/>
    <property type="match status" value="1"/>
</dbReference>
<keyword evidence="4" id="KW-1185">Reference proteome</keyword>
<dbReference type="Pfam" id="PF13567">
    <property type="entry name" value="DUF4131"/>
    <property type="match status" value="1"/>
</dbReference>
<feature type="domain" description="DUF4131" evidence="2">
    <location>
        <begin position="26"/>
        <end position="176"/>
    </location>
</feature>
<reference evidence="4" key="1">
    <citation type="submission" date="2016-11" db="EMBL/GenBank/DDBJ databases">
        <authorList>
            <person name="Varghese N."/>
            <person name="Submissions S."/>
        </authorList>
    </citation>
    <scope>NUCLEOTIDE SEQUENCE [LARGE SCALE GENOMIC DNA]</scope>
    <source>
        <strain evidence="4">DSM 12395</strain>
    </source>
</reference>
<dbReference type="Proteomes" id="UP000184148">
    <property type="component" value="Unassembled WGS sequence"/>
</dbReference>
<keyword evidence="1" id="KW-0812">Transmembrane</keyword>
<organism evidence="3 4">
    <name type="scientific">Desulforamulus putei DSM 12395</name>
    <dbReference type="NCBI Taxonomy" id="1121429"/>
    <lineage>
        <taxon>Bacteria</taxon>
        <taxon>Bacillati</taxon>
        <taxon>Bacillota</taxon>
        <taxon>Clostridia</taxon>
        <taxon>Eubacteriales</taxon>
        <taxon>Peptococcaceae</taxon>
        <taxon>Desulforamulus</taxon>
    </lineage>
</organism>
<gene>
    <name evidence="3" type="ORF">SAMN02745133_02725</name>
</gene>